<evidence type="ECO:0000313" key="3">
    <source>
        <dbReference type="Proteomes" id="UP000183967"/>
    </source>
</evidence>
<keyword evidence="3" id="KW-1185">Reference proteome</keyword>
<dbReference type="RefSeq" id="WP_073198028.1">
    <property type="nucleotide sequence ID" value="NZ_FQXO01000114.1"/>
</dbReference>
<proteinExistence type="predicted"/>
<keyword evidence="1" id="KW-0812">Transmembrane</keyword>
<dbReference type="AlphaFoldDB" id="A0A1M5WJB3"/>
<name>A0A1M5WJB3_9FIRM</name>
<dbReference type="EMBL" id="FQXO01000114">
    <property type="protein sequence ID" value="SHH87616.1"/>
    <property type="molecule type" value="Genomic_DNA"/>
</dbReference>
<reference evidence="3" key="1">
    <citation type="submission" date="2016-11" db="EMBL/GenBank/DDBJ databases">
        <authorList>
            <person name="Varghese N."/>
            <person name="Submissions S."/>
        </authorList>
    </citation>
    <scope>NUCLEOTIDE SEQUENCE [LARGE SCALE GENOMIC DNA]</scope>
    <source>
        <strain evidence="3">DSM 13643</strain>
    </source>
</reference>
<feature type="transmembrane region" description="Helical" evidence="1">
    <location>
        <begin position="38"/>
        <end position="57"/>
    </location>
</feature>
<feature type="transmembrane region" description="Helical" evidence="1">
    <location>
        <begin position="69"/>
        <end position="87"/>
    </location>
</feature>
<evidence type="ECO:0000256" key="1">
    <source>
        <dbReference type="SAM" id="Phobius"/>
    </source>
</evidence>
<evidence type="ECO:0000313" key="2">
    <source>
        <dbReference type="EMBL" id="SHH87616.1"/>
    </source>
</evidence>
<organism evidence="2 3">
    <name type="scientific">Caloranaerobacter azorensis DSM 13643</name>
    <dbReference type="NCBI Taxonomy" id="1121264"/>
    <lineage>
        <taxon>Bacteria</taxon>
        <taxon>Bacillati</taxon>
        <taxon>Bacillota</taxon>
        <taxon>Tissierellia</taxon>
        <taxon>Tissierellales</taxon>
        <taxon>Thermohalobacteraceae</taxon>
        <taxon>Caloranaerobacter</taxon>
    </lineage>
</organism>
<keyword evidence="1" id="KW-1133">Transmembrane helix</keyword>
<keyword evidence="1" id="KW-0472">Membrane</keyword>
<gene>
    <name evidence="2" type="ORF">SAMN02745135_02510</name>
</gene>
<protein>
    <submittedName>
        <fullName evidence="2">Uncharacterized protein</fullName>
    </submittedName>
</protein>
<sequence length="92" mass="10972">MIGNYLRIILFCLAIYCIAFNLLMFIVEDYMTEKVKKIIKKIYFSIWLVPTGIYIYILSNSTYAEHYFFRNIFAGILLHVLMAYFGYRATLE</sequence>
<feature type="transmembrane region" description="Helical" evidence="1">
    <location>
        <begin position="6"/>
        <end position="26"/>
    </location>
</feature>
<accession>A0A1M5WJB3</accession>
<dbReference type="OrthoDB" id="9912600at2"/>
<dbReference type="Proteomes" id="UP000183967">
    <property type="component" value="Unassembled WGS sequence"/>
</dbReference>